<evidence type="ECO:0000256" key="1">
    <source>
        <dbReference type="SAM" id="MobiDB-lite"/>
    </source>
</evidence>
<dbReference type="EMBL" id="CAJPWZ010002024">
    <property type="protein sequence ID" value="CAG2229359.1"/>
    <property type="molecule type" value="Genomic_DNA"/>
</dbReference>
<evidence type="ECO:0008006" key="4">
    <source>
        <dbReference type="Google" id="ProtNLM"/>
    </source>
</evidence>
<dbReference type="AlphaFoldDB" id="A0A8S3TKF4"/>
<dbReference type="PANTHER" id="PTHR46880">
    <property type="entry name" value="RAS-ASSOCIATING DOMAIN-CONTAINING PROTEIN"/>
    <property type="match status" value="1"/>
</dbReference>
<proteinExistence type="predicted"/>
<evidence type="ECO:0000313" key="3">
    <source>
        <dbReference type="Proteomes" id="UP000683360"/>
    </source>
</evidence>
<accession>A0A8S3TKF4</accession>
<name>A0A8S3TKF4_MYTED</name>
<feature type="region of interest" description="Disordered" evidence="1">
    <location>
        <begin position="385"/>
        <end position="445"/>
    </location>
</feature>
<reference evidence="2" key="1">
    <citation type="submission" date="2021-03" db="EMBL/GenBank/DDBJ databases">
        <authorList>
            <person name="Bekaert M."/>
        </authorList>
    </citation>
    <scope>NUCLEOTIDE SEQUENCE</scope>
</reference>
<evidence type="ECO:0000313" key="2">
    <source>
        <dbReference type="EMBL" id="CAG2229359.1"/>
    </source>
</evidence>
<dbReference type="Proteomes" id="UP000683360">
    <property type="component" value="Unassembled WGS sequence"/>
</dbReference>
<sequence>MMAGKVDESKSKTMICQTCNNYPDLADRNCSMFIGTSAFRKDTLIAHWKSNSHRKCEEKKKSDEMKKIEASGSCSSSQSGPLLSCVRKMKKENEDKIKKLITTAYFICKHEKPFTDFPRLIELQEVNGLDMGNFYRSDNACRRCVFSHTIIPDSFRFIQYIYEDLFKGVKMPIENDLHFYSILIDGATDSSVTENELIYLRFVENRRPVNHYFSIEDVERADAQGILKEIEGAFTRNGIPNWKDKLIGFGSDGASVNLGCRGGIATLIKRDVPHLVITHCIAHRLELAANSAIKKHKHMKEIQDLLQYLYKHYQYSPKALRELRQIAWVSLDPTWRHEMESKLSQMQKMKTIIMKSNTKEGTDYKLQCTDDIAKILLSKDTDDMASTSSYHADTTSTSSCNPDTPSTSSCNADTPSTSSCNADTPSTCTSSTSNIPSLDRQTYKT</sequence>
<comment type="caution">
    <text evidence="2">The sequence shown here is derived from an EMBL/GenBank/DDBJ whole genome shotgun (WGS) entry which is preliminary data.</text>
</comment>
<protein>
    <recommendedName>
        <fullName evidence="4">Zinc finger protein 862</fullName>
    </recommendedName>
</protein>
<keyword evidence="3" id="KW-1185">Reference proteome</keyword>
<gene>
    <name evidence="2" type="ORF">MEDL_42269</name>
</gene>
<dbReference type="OrthoDB" id="10068441at2759"/>
<dbReference type="PANTHER" id="PTHR46880:SF5">
    <property type="entry name" value="DUF4371 DOMAIN-CONTAINING PROTEIN"/>
    <property type="match status" value="1"/>
</dbReference>
<organism evidence="2 3">
    <name type="scientific">Mytilus edulis</name>
    <name type="common">Blue mussel</name>
    <dbReference type="NCBI Taxonomy" id="6550"/>
    <lineage>
        <taxon>Eukaryota</taxon>
        <taxon>Metazoa</taxon>
        <taxon>Spiralia</taxon>
        <taxon>Lophotrochozoa</taxon>
        <taxon>Mollusca</taxon>
        <taxon>Bivalvia</taxon>
        <taxon>Autobranchia</taxon>
        <taxon>Pteriomorphia</taxon>
        <taxon>Mytilida</taxon>
        <taxon>Mytiloidea</taxon>
        <taxon>Mytilidae</taxon>
        <taxon>Mytilinae</taxon>
        <taxon>Mytilus</taxon>
    </lineage>
</organism>